<dbReference type="STRING" id="981085.W9QSW7"/>
<dbReference type="Proteomes" id="UP000030645">
    <property type="component" value="Unassembled WGS sequence"/>
</dbReference>
<evidence type="ECO:0000256" key="1">
    <source>
        <dbReference type="ARBA" id="ARBA00000094"/>
    </source>
</evidence>
<dbReference type="InterPro" id="IPR008928">
    <property type="entry name" value="6-hairpin_glycosidase_sf"/>
</dbReference>
<dbReference type="PANTHER" id="PTHR31916">
    <property type="match status" value="1"/>
</dbReference>
<keyword evidence="5 6" id="KW-0326">Glycosidase</keyword>
<keyword evidence="3 6" id="KW-0378">Hydrolase</keyword>
<comment type="function">
    <text evidence="6">Invertase that cleaves sucrose into glucose and fructose.</text>
</comment>
<evidence type="ECO:0000256" key="5">
    <source>
        <dbReference type="ARBA" id="ARBA00023295"/>
    </source>
</evidence>
<dbReference type="GO" id="GO:0033926">
    <property type="term" value="F:endo-alpha-N-acetylgalactosaminidase activity"/>
    <property type="evidence" value="ECO:0007669"/>
    <property type="project" value="UniProtKB-UniRule"/>
</dbReference>
<evidence type="ECO:0000256" key="3">
    <source>
        <dbReference type="ARBA" id="ARBA00022801"/>
    </source>
</evidence>
<dbReference type="Gene3D" id="1.50.10.10">
    <property type="match status" value="1"/>
</dbReference>
<organism evidence="7 8">
    <name type="scientific">Morus notabilis</name>
    <dbReference type="NCBI Taxonomy" id="981085"/>
    <lineage>
        <taxon>Eukaryota</taxon>
        <taxon>Viridiplantae</taxon>
        <taxon>Streptophyta</taxon>
        <taxon>Embryophyta</taxon>
        <taxon>Tracheophyta</taxon>
        <taxon>Spermatophyta</taxon>
        <taxon>Magnoliopsida</taxon>
        <taxon>eudicotyledons</taxon>
        <taxon>Gunneridae</taxon>
        <taxon>Pentapetalae</taxon>
        <taxon>rosids</taxon>
        <taxon>fabids</taxon>
        <taxon>Rosales</taxon>
        <taxon>Moraceae</taxon>
        <taxon>Moreae</taxon>
        <taxon>Morus</taxon>
    </lineage>
</organism>
<evidence type="ECO:0000313" key="8">
    <source>
        <dbReference type="Proteomes" id="UP000030645"/>
    </source>
</evidence>
<dbReference type="Pfam" id="PF12899">
    <property type="entry name" value="Glyco_hydro_100"/>
    <property type="match status" value="1"/>
</dbReference>
<dbReference type="OrthoDB" id="2014030at2759"/>
<comment type="catalytic activity">
    <reaction evidence="1 6">
        <text>Hydrolysis of terminal non-reducing beta-D-fructofuranoside residues in beta-D-fructofuranosides.</text>
        <dbReference type="EC" id="3.2.1.26"/>
    </reaction>
</comment>
<dbReference type="InterPro" id="IPR024746">
    <property type="entry name" value="Glyco_hydro_100"/>
</dbReference>
<gene>
    <name evidence="7" type="ORF">L484_008994</name>
</gene>
<protein>
    <recommendedName>
        <fullName evidence="6">Alkaline/neutral invertase</fullName>
        <ecNumber evidence="6">3.2.1.26</ecNumber>
    </recommendedName>
</protein>
<keyword evidence="4 6" id="KW-0119">Carbohydrate metabolism</keyword>
<dbReference type="InterPro" id="IPR012341">
    <property type="entry name" value="6hp_glycosidase-like_sf"/>
</dbReference>
<evidence type="ECO:0000256" key="2">
    <source>
        <dbReference type="ARBA" id="ARBA00007671"/>
    </source>
</evidence>
<dbReference type="KEGG" id="mnt:21392343"/>
<keyword evidence="8" id="KW-1185">Reference proteome</keyword>
<dbReference type="EMBL" id="KE344107">
    <property type="protein sequence ID" value="EXB53710.1"/>
    <property type="molecule type" value="Genomic_DNA"/>
</dbReference>
<dbReference type="GO" id="GO:0004575">
    <property type="term" value="F:sucrose alpha-glucosidase activity"/>
    <property type="evidence" value="ECO:0007669"/>
    <property type="project" value="TreeGrafter"/>
</dbReference>
<evidence type="ECO:0000256" key="4">
    <source>
        <dbReference type="ARBA" id="ARBA00023277"/>
    </source>
</evidence>
<dbReference type="eggNOG" id="ENOG502QPZ2">
    <property type="taxonomic scope" value="Eukaryota"/>
</dbReference>
<dbReference type="SUPFAM" id="SSF48208">
    <property type="entry name" value="Six-hairpin glycosidases"/>
    <property type="match status" value="1"/>
</dbReference>
<dbReference type="FunFam" id="1.50.10.10:FF:000001">
    <property type="entry name" value="probable alkaline/neutral invertase B"/>
    <property type="match status" value="1"/>
</dbReference>
<dbReference type="EC" id="3.2.1.26" evidence="6"/>
<accession>W9QSW7</accession>
<reference evidence="8" key="1">
    <citation type="submission" date="2013-01" db="EMBL/GenBank/DDBJ databases">
        <title>Draft Genome Sequence of a Mulberry Tree, Morus notabilis C.K. Schneid.</title>
        <authorList>
            <person name="He N."/>
            <person name="Zhao S."/>
        </authorList>
    </citation>
    <scope>NUCLEOTIDE SEQUENCE</scope>
</reference>
<name>W9QSW7_9ROSA</name>
<comment type="similarity">
    <text evidence="2 6">Belongs to the glycosyl hydrolase 100 family.</text>
</comment>
<dbReference type="PANTHER" id="PTHR31916:SF36">
    <property type="entry name" value="ALKALINE_NEUTRAL INVERTASE E, CHLOROPLASTIC"/>
    <property type="match status" value="1"/>
</dbReference>
<evidence type="ECO:0000313" key="7">
    <source>
        <dbReference type="EMBL" id="EXB53710.1"/>
    </source>
</evidence>
<dbReference type="GO" id="GO:0005987">
    <property type="term" value="P:sucrose catabolic process"/>
    <property type="evidence" value="ECO:0007669"/>
    <property type="project" value="TreeGrafter"/>
</dbReference>
<dbReference type="AlphaFoldDB" id="W9QSW7"/>
<evidence type="ECO:0000256" key="6">
    <source>
        <dbReference type="RuleBase" id="RU367047"/>
    </source>
</evidence>
<sequence length="645" mass="72114">MAASEAFVQVMSSSFPRFNGCNSSVCNVNGVLSIESATKGRRKRSLACHQGVNASRTTQNGLRVSAVEGTNGVFLRKFDANRSDSTSCKCQPAKSASGIPSEEESKLRFKDEADRPTSLPINGVACSPSIDEHKEKPESNGKLGAAGTIIDKLHDVRANLIEEEAWSLLRASIVYYCNNPIGTIAANDPSSTSTLNYDQVFIRDFIPSGIAFLLKGEYDIVRNFILHTLQLQSWEKTMDCHSPGQGLMPASFKVRTVPLDGDDSATEDVLDPDFGEAAIGRVAPVDSGLWWIILLRAYGKCSGDLSVQERVDVQTGIKMILKLCLADGFDMFPTLLVTDGSCMIDRRMGIHGHPLEIQALFYSALLCAREMLTPEDASADLMRALNNRLVALSFHIREYYWIDMRKLNEIYRYKTEEYSYEAVNKFNIYPDQIPTWLVEFMPGKGGYLIGNLQPAHMDFRFFSLGNLWSIVSSLASQDQSHAILDLIEAKWAELVAEMPFKICYPALEGVEWRIVTGCDPKNTPWSYHNGGSWPTLLWQLTVACIKMNRPEIALKALKVAEKRISSDKWPEYYDTKRGRFVGKQARLFQNWSIAGYLVAKHLLANPSAANILVNEEDSELRNAFSCIINASPRKRRGWKKHSFIV</sequence>
<proteinExistence type="inferred from homology"/>
<dbReference type="GO" id="GO:0009507">
    <property type="term" value="C:chloroplast"/>
    <property type="evidence" value="ECO:0007669"/>
    <property type="project" value="TreeGrafter"/>
</dbReference>